<keyword evidence="3 4" id="KW-0326">Glycosidase</keyword>
<dbReference type="GO" id="GO:0004553">
    <property type="term" value="F:hydrolase activity, hydrolyzing O-glycosyl compounds"/>
    <property type="evidence" value="ECO:0007669"/>
    <property type="project" value="InterPro"/>
</dbReference>
<dbReference type="InterPro" id="IPR017853">
    <property type="entry name" value="GH"/>
</dbReference>
<accession>A0AAD7XR35</accession>
<keyword evidence="2 4" id="KW-0378">Hydrolase</keyword>
<organism evidence="6 7">
    <name type="scientific">Chrysophaeum taylorii</name>
    <dbReference type="NCBI Taxonomy" id="2483200"/>
    <lineage>
        <taxon>Eukaryota</taxon>
        <taxon>Sar</taxon>
        <taxon>Stramenopiles</taxon>
        <taxon>Ochrophyta</taxon>
        <taxon>Pelagophyceae</taxon>
        <taxon>Pelagomonadales</taxon>
        <taxon>Pelagomonadaceae</taxon>
        <taxon>Chrysophaeum</taxon>
    </lineage>
</organism>
<evidence type="ECO:0000256" key="4">
    <source>
        <dbReference type="RuleBase" id="RU361153"/>
    </source>
</evidence>
<dbReference type="SUPFAM" id="SSF51445">
    <property type="entry name" value="(Trans)glycosidases"/>
    <property type="match status" value="1"/>
</dbReference>
<feature type="domain" description="Glycoside hydrolase family 5" evidence="5">
    <location>
        <begin position="3"/>
        <end position="102"/>
    </location>
</feature>
<gene>
    <name evidence="6" type="ORF">CTAYLR_006592</name>
</gene>
<evidence type="ECO:0000313" key="7">
    <source>
        <dbReference type="Proteomes" id="UP001230188"/>
    </source>
</evidence>
<dbReference type="EMBL" id="JAQMWT010000050">
    <property type="protein sequence ID" value="KAJ8612437.1"/>
    <property type="molecule type" value="Genomic_DNA"/>
</dbReference>
<dbReference type="Proteomes" id="UP001230188">
    <property type="component" value="Unassembled WGS sequence"/>
</dbReference>
<dbReference type="GO" id="GO:0000272">
    <property type="term" value="P:polysaccharide catabolic process"/>
    <property type="evidence" value="ECO:0007669"/>
    <property type="project" value="InterPro"/>
</dbReference>
<evidence type="ECO:0000256" key="1">
    <source>
        <dbReference type="ARBA" id="ARBA00005641"/>
    </source>
</evidence>
<dbReference type="Pfam" id="PF00150">
    <property type="entry name" value="Cellulase"/>
    <property type="match status" value="1"/>
</dbReference>
<reference evidence="6" key="1">
    <citation type="submission" date="2023-01" db="EMBL/GenBank/DDBJ databases">
        <title>Metagenome sequencing of chrysophaentin producing Chrysophaeum taylorii.</title>
        <authorList>
            <person name="Davison J."/>
            <person name="Bewley C."/>
        </authorList>
    </citation>
    <scope>NUCLEOTIDE SEQUENCE</scope>
    <source>
        <strain evidence="6">NIES-1699</strain>
    </source>
</reference>
<sequence>MPNASVFDAFKAANFTKVRIPVRRDNRADAEAPYEVNPIFLDAVELVVTRTIERSMIAIINAHEDDFDANLPRFEALWPQVSTRFAPDSSDWLLAFEIYNEP</sequence>
<evidence type="ECO:0000256" key="2">
    <source>
        <dbReference type="ARBA" id="ARBA00022801"/>
    </source>
</evidence>
<evidence type="ECO:0000256" key="3">
    <source>
        <dbReference type="ARBA" id="ARBA00023295"/>
    </source>
</evidence>
<proteinExistence type="inferred from homology"/>
<dbReference type="InterPro" id="IPR001547">
    <property type="entry name" value="Glyco_hydro_5"/>
</dbReference>
<evidence type="ECO:0000259" key="5">
    <source>
        <dbReference type="Pfam" id="PF00150"/>
    </source>
</evidence>
<dbReference type="AlphaFoldDB" id="A0AAD7XR35"/>
<dbReference type="Gene3D" id="3.20.20.80">
    <property type="entry name" value="Glycosidases"/>
    <property type="match status" value="1"/>
</dbReference>
<comment type="caution">
    <text evidence="6">The sequence shown here is derived from an EMBL/GenBank/DDBJ whole genome shotgun (WGS) entry which is preliminary data.</text>
</comment>
<keyword evidence="7" id="KW-1185">Reference proteome</keyword>
<name>A0AAD7XR35_9STRA</name>
<comment type="similarity">
    <text evidence="1 4">Belongs to the glycosyl hydrolase 5 (cellulase A) family.</text>
</comment>
<protein>
    <recommendedName>
        <fullName evidence="5">Glycoside hydrolase family 5 domain-containing protein</fullName>
    </recommendedName>
</protein>
<evidence type="ECO:0000313" key="6">
    <source>
        <dbReference type="EMBL" id="KAJ8612437.1"/>
    </source>
</evidence>